<dbReference type="Proteomes" id="UP000601361">
    <property type="component" value="Unassembled WGS sequence"/>
</dbReference>
<protein>
    <submittedName>
        <fullName evidence="1">Demethylmenaquinone methyltransferase</fullName>
    </submittedName>
</protein>
<dbReference type="InterPro" id="IPR050508">
    <property type="entry name" value="Methyltransf_Superfamily"/>
</dbReference>
<comment type="caution">
    <text evidence="1">The sequence shown here is derived from an EMBL/GenBank/DDBJ whole genome shotgun (WGS) entry which is preliminary data.</text>
</comment>
<accession>A0ABQ1X0V0</accession>
<gene>
    <name evidence="1" type="primary">menG</name>
    <name evidence="1" type="ORF">GCM10011378_33190</name>
</gene>
<dbReference type="Pfam" id="PF01209">
    <property type="entry name" value="Ubie_methyltran"/>
    <property type="match status" value="1"/>
</dbReference>
<dbReference type="Gene3D" id="3.40.50.150">
    <property type="entry name" value="Vaccinia Virus protein VP39"/>
    <property type="match status" value="1"/>
</dbReference>
<dbReference type="InterPro" id="IPR029063">
    <property type="entry name" value="SAM-dependent_MTases_sf"/>
</dbReference>
<dbReference type="EMBL" id="BMGS01000009">
    <property type="protein sequence ID" value="GGG54393.1"/>
    <property type="molecule type" value="Genomic_DNA"/>
</dbReference>
<keyword evidence="1" id="KW-0489">Methyltransferase</keyword>
<proteinExistence type="predicted"/>
<dbReference type="GO" id="GO:0032259">
    <property type="term" value="P:methylation"/>
    <property type="evidence" value="ECO:0007669"/>
    <property type="project" value="UniProtKB-KW"/>
</dbReference>
<dbReference type="PANTHER" id="PTHR42912">
    <property type="entry name" value="METHYLTRANSFERASE"/>
    <property type="match status" value="1"/>
</dbReference>
<dbReference type="SUPFAM" id="SSF53335">
    <property type="entry name" value="S-adenosyl-L-methionine-dependent methyltransferases"/>
    <property type="match status" value="1"/>
</dbReference>
<organism evidence="1 2">
    <name type="scientific">Hymenobacter glacieicola</name>
    <dbReference type="NCBI Taxonomy" id="1562124"/>
    <lineage>
        <taxon>Bacteria</taxon>
        <taxon>Pseudomonadati</taxon>
        <taxon>Bacteroidota</taxon>
        <taxon>Cytophagia</taxon>
        <taxon>Cytophagales</taxon>
        <taxon>Hymenobacteraceae</taxon>
        <taxon>Hymenobacter</taxon>
    </lineage>
</organism>
<dbReference type="RefSeq" id="WP_188558987.1">
    <property type="nucleotide sequence ID" value="NZ_BMGS01000009.1"/>
</dbReference>
<keyword evidence="1" id="KW-0808">Transferase</keyword>
<sequence length="271" mass="28745">MNKAYQLVSGGKQPLVSVSADTTAVPQLAGGLYEPQAVQRLFDSMAVTYRWHSVLTGGLTGWWRRQLASRLPLQTGQRVVDLMTGTGELWPQLLPALGPTGRVRAVDFSRPMLAAAARRRAALAIPGQVSLHQAGACSCGLRTGSADVVVSAFGVKTLAQATYPALGAEIARLLAPGGTVALLELTIPARGWRRLMCLGYLWNLNHLLRFLGGPITAHTHLLPYARQCPDLEAMAAACRAAGLINVRTERLFPGLASVLLAQQPGLPASAG</sequence>
<keyword evidence="2" id="KW-1185">Reference proteome</keyword>
<evidence type="ECO:0000313" key="2">
    <source>
        <dbReference type="Proteomes" id="UP000601361"/>
    </source>
</evidence>
<dbReference type="GO" id="GO:0008168">
    <property type="term" value="F:methyltransferase activity"/>
    <property type="evidence" value="ECO:0007669"/>
    <property type="project" value="UniProtKB-KW"/>
</dbReference>
<reference evidence="2" key="1">
    <citation type="journal article" date="2019" name="Int. J. Syst. Evol. Microbiol.">
        <title>The Global Catalogue of Microorganisms (GCM) 10K type strain sequencing project: providing services to taxonomists for standard genome sequencing and annotation.</title>
        <authorList>
            <consortium name="The Broad Institute Genomics Platform"/>
            <consortium name="The Broad Institute Genome Sequencing Center for Infectious Disease"/>
            <person name="Wu L."/>
            <person name="Ma J."/>
        </authorList>
    </citation>
    <scope>NUCLEOTIDE SEQUENCE [LARGE SCALE GENOMIC DNA]</scope>
    <source>
        <strain evidence="2">CGMCC 1.12990</strain>
    </source>
</reference>
<name>A0ABQ1X0V0_9BACT</name>
<evidence type="ECO:0000313" key="1">
    <source>
        <dbReference type="EMBL" id="GGG54393.1"/>
    </source>
</evidence>